<evidence type="ECO:0000256" key="5">
    <source>
        <dbReference type="ARBA" id="ARBA00022803"/>
    </source>
</evidence>
<gene>
    <name evidence="8" type="ORF">TBIB3V08_LOCUS1999</name>
</gene>
<evidence type="ECO:0000313" key="8">
    <source>
        <dbReference type="EMBL" id="CAD7439435.1"/>
    </source>
</evidence>
<proteinExistence type="predicted"/>
<name>A0A7R9HXQ8_9NEOP</name>
<evidence type="ECO:0000256" key="2">
    <source>
        <dbReference type="ARBA" id="ARBA00004245"/>
    </source>
</evidence>
<dbReference type="AlphaFoldDB" id="A0A7R9HXQ8"/>
<dbReference type="InterPro" id="IPR040111">
    <property type="entry name" value="ODAD4"/>
</dbReference>
<accession>A0A7R9HXQ8</accession>
<reference evidence="8" key="1">
    <citation type="submission" date="2020-11" db="EMBL/GenBank/DDBJ databases">
        <authorList>
            <person name="Tran Van P."/>
        </authorList>
    </citation>
    <scope>NUCLEOTIDE SEQUENCE</scope>
</reference>
<dbReference type="GO" id="GO:0005856">
    <property type="term" value="C:cytoskeleton"/>
    <property type="evidence" value="ECO:0007669"/>
    <property type="project" value="UniProtKB-SubCell"/>
</dbReference>
<dbReference type="GO" id="GO:0005929">
    <property type="term" value="C:cilium"/>
    <property type="evidence" value="ECO:0007669"/>
    <property type="project" value="UniProtKB-SubCell"/>
</dbReference>
<evidence type="ECO:0000256" key="1">
    <source>
        <dbReference type="ARBA" id="ARBA00004138"/>
    </source>
</evidence>
<keyword evidence="6" id="KW-0206">Cytoskeleton</keyword>
<evidence type="ECO:0000256" key="7">
    <source>
        <dbReference type="ARBA" id="ARBA00023273"/>
    </source>
</evidence>
<dbReference type="GO" id="GO:0005737">
    <property type="term" value="C:cytoplasm"/>
    <property type="evidence" value="ECO:0007669"/>
    <property type="project" value="TreeGrafter"/>
</dbReference>
<keyword evidence="7" id="KW-0966">Cell projection</keyword>
<sequence>MIDWLDHMIPLKYHEAISLIERLREAAEASHSNAQRVKALAVIGRTHAAFKMNKNAISDWEEMLPLISDINSKSWLFHELGRCHLKLGMVQPLLSLALSALTLVPKTSIPTIKTAMLASIPTIETALLASIHTIDTALLASILTIETALLASIPTVETALLASIPTIETALLASILTIETALLASIPTLEIALLASIPTIETALLASIPTIETALLASILTIETALLASIPTLETALLTSIPTIETALLANIPTIETALLAKNQSFSKMELKLITKAQVYGSRCLASSKMSDDAKLAMHARTLMAEVELSHGENNKALIYLDAARCYATSPQDLEYINKFQDAILQEPRNKTLDVSFRPSGNRKTSHLASTVISKASAKITKSTVVFQVGVDTAASFARSIHGQSLIYDKSSEEIERDPKENIITEKVNNRVSCCQISSLTVMSEGGVMGKKELLTGFGKRTPHINCITRWVTQFESIGFLCARKRKGRPWTSNETVDGIQAVLHKESKEINNTD</sequence>
<organism evidence="8">
    <name type="scientific">Timema bartmani</name>
    <dbReference type="NCBI Taxonomy" id="61472"/>
    <lineage>
        <taxon>Eukaryota</taxon>
        <taxon>Metazoa</taxon>
        <taxon>Ecdysozoa</taxon>
        <taxon>Arthropoda</taxon>
        <taxon>Hexapoda</taxon>
        <taxon>Insecta</taxon>
        <taxon>Pterygota</taxon>
        <taxon>Neoptera</taxon>
        <taxon>Polyneoptera</taxon>
        <taxon>Phasmatodea</taxon>
        <taxon>Timematodea</taxon>
        <taxon>Timematoidea</taxon>
        <taxon>Timematidae</taxon>
        <taxon>Timema</taxon>
    </lineage>
</organism>
<protein>
    <submittedName>
        <fullName evidence="8">Uncharacterized protein</fullName>
    </submittedName>
</protein>
<keyword evidence="5" id="KW-0802">TPR repeat</keyword>
<keyword evidence="3" id="KW-0963">Cytoplasm</keyword>
<evidence type="ECO:0000256" key="4">
    <source>
        <dbReference type="ARBA" id="ARBA00022737"/>
    </source>
</evidence>
<dbReference type="EMBL" id="OD564685">
    <property type="protein sequence ID" value="CAD7439435.1"/>
    <property type="molecule type" value="Genomic_DNA"/>
</dbReference>
<evidence type="ECO:0000256" key="3">
    <source>
        <dbReference type="ARBA" id="ARBA00022490"/>
    </source>
</evidence>
<evidence type="ECO:0000256" key="6">
    <source>
        <dbReference type="ARBA" id="ARBA00023212"/>
    </source>
</evidence>
<comment type="subcellular location">
    <subcellularLocation>
        <location evidence="1">Cell projection</location>
        <location evidence="1">Cilium</location>
    </subcellularLocation>
    <subcellularLocation>
        <location evidence="2">Cytoplasm</location>
        <location evidence="2">Cytoskeleton</location>
    </subcellularLocation>
</comment>
<dbReference type="PANTHER" id="PTHR23040">
    <property type="match status" value="1"/>
</dbReference>
<keyword evidence="4" id="KW-0677">Repeat</keyword>
<dbReference type="PANTHER" id="PTHR23040:SF1">
    <property type="entry name" value="OUTER DYNEIN ARM-DOCKING COMPLEX SUBUNIT 4"/>
    <property type="match status" value="1"/>
</dbReference>